<dbReference type="PANTHER" id="PTHR30143">
    <property type="entry name" value="ACID HYDRATASE"/>
    <property type="match status" value="1"/>
</dbReference>
<evidence type="ECO:0000313" key="3">
    <source>
        <dbReference type="EMBL" id="BAU28279.1"/>
    </source>
</evidence>
<evidence type="ECO:0000256" key="1">
    <source>
        <dbReference type="ARBA" id="ARBA00023239"/>
    </source>
</evidence>
<dbReference type="EMBL" id="AP017312">
    <property type="protein sequence ID" value="BAU28279.1"/>
    <property type="molecule type" value="Genomic_DNA"/>
</dbReference>
<dbReference type="EC" id="4.2.1.80" evidence="3"/>
<dbReference type="RefSeq" id="WP_096466047.1">
    <property type="nucleotide sequence ID" value="NZ_AP017312.1"/>
</dbReference>
<gene>
    <name evidence="3" type="primary">amnF</name>
    <name evidence="3" type="ORF">CB4_02453</name>
</gene>
<organism evidence="3 4">
    <name type="scientific">Aneurinibacillus soli</name>
    <dbReference type="NCBI Taxonomy" id="1500254"/>
    <lineage>
        <taxon>Bacteria</taxon>
        <taxon>Bacillati</taxon>
        <taxon>Bacillota</taxon>
        <taxon>Bacilli</taxon>
        <taxon>Bacillales</taxon>
        <taxon>Paenibacillaceae</taxon>
        <taxon>Aneurinibacillus group</taxon>
        <taxon>Aneurinibacillus</taxon>
    </lineage>
</organism>
<protein>
    <submittedName>
        <fullName evidence="3">2-oxopent-4-enoate hydratase</fullName>
        <ecNumber evidence="3">4.2.1.80</ecNumber>
    </submittedName>
</protein>
<proteinExistence type="predicted"/>
<dbReference type="Gene3D" id="3.90.850.10">
    <property type="entry name" value="Fumarylacetoacetase-like, C-terminal domain"/>
    <property type="match status" value="1"/>
</dbReference>
<keyword evidence="4" id="KW-1185">Reference proteome</keyword>
<dbReference type="InterPro" id="IPR036663">
    <property type="entry name" value="Fumarylacetoacetase_C_sf"/>
</dbReference>
<dbReference type="OrthoDB" id="9792137at2"/>
<dbReference type="InterPro" id="IPR050772">
    <property type="entry name" value="Hydratase-Decarb/MhpD_sf"/>
</dbReference>
<name>A0A0U5BDI8_9BACL</name>
<dbReference type="AlphaFoldDB" id="A0A0U5BDI8"/>
<dbReference type="GO" id="GO:0005737">
    <property type="term" value="C:cytoplasm"/>
    <property type="evidence" value="ECO:0007669"/>
    <property type="project" value="TreeGrafter"/>
</dbReference>
<accession>A0A0U5BDI8</accession>
<evidence type="ECO:0000313" key="4">
    <source>
        <dbReference type="Proteomes" id="UP000217696"/>
    </source>
</evidence>
<evidence type="ECO:0000259" key="2">
    <source>
        <dbReference type="Pfam" id="PF01557"/>
    </source>
</evidence>
<dbReference type="Proteomes" id="UP000217696">
    <property type="component" value="Chromosome"/>
</dbReference>
<sequence length="263" mass="29145">MSLTPEQLEQCVDIVEHGEAERQEIDRLTEQYPNLTMEEAYDIQQRLIARKQEQGQRVLGRKLGLTSRAKQQMMGVHEPTYGTLVDYMLINEGEPVCYSELIHPKAEPEIAFYLKEDLEGPAVTGAQVLAATEYVFPALEIIDSRYRDFKFTLVDVIADNSSSARYVLGGKPSRVTDLDLSLMGMVFYKNGEIVDTAAGAAVLGHPATAVAWLVRKLHERGEKLCKGDVVLSGALTGAIDFRPGDIVQAHFEKLGSVTLTCKE</sequence>
<reference evidence="3 4" key="1">
    <citation type="submission" date="2015-12" db="EMBL/GenBank/DDBJ databases">
        <title>Genome sequence of Aneurinibacillus soli.</title>
        <authorList>
            <person name="Lee J.S."/>
            <person name="Lee K.C."/>
            <person name="Kim K.K."/>
            <person name="Lee B.W."/>
        </authorList>
    </citation>
    <scope>NUCLEOTIDE SEQUENCE [LARGE SCALE GENOMIC DNA]</scope>
    <source>
        <strain evidence="3 4">CB4</strain>
    </source>
</reference>
<keyword evidence="1 3" id="KW-0456">Lyase</keyword>
<dbReference type="Pfam" id="PF01557">
    <property type="entry name" value="FAA_hydrolase"/>
    <property type="match status" value="1"/>
</dbReference>
<feature type="domain" description="Fumarylacetoacetase-like C-terminal" evidence="2">
    <location>
        <begin position="89"/>
        <end position="258"/>
    </location>
</feature>
<dbReference type="KEGG" id="asoc:CB4_02453"/>
<dbReference type="PANTHER" id="PTHR30143:SF0">
    <property type="entry name" value="2-KETO-4-PENTENOATE HYDRATASE"/>
    <property type="match status" value="1"/>
</dbReference>
<dbReference type="InterPro" id="IPR011234">
    <property type="entry name" value="Fumarylacetoacetase-like_C"/>
</dbReference>
<dbReference type="SUPFAM" id="SSF56529">
    <property type="entry name" value="FAH"/>
    <property type="match status" value="1"/>
</dbReference>
<dbReference type="GO" id="GO:0008684">
    <property type="term" value="F:2-oxopent-4-enoate hydratase activity"/>
    <property type="evidence" value="ECO:0007669"/>
    <property type="project" value="UniProtKB-EC"/>
</dbReference>